<keyword evidence="7" id="KW-0675">Receptor</keyword>
<dbReference type="InterPro" id="IPR050569">
    <property type="entry name" value="TAAR"/>
</dbReference>
<feature type="transmembrane region" description="Helical" evidence="9">
    <location>
        <begin position="282"/>
        <end position="307"/>
    </location>
</feature>
<dbReference type="CDD" id="cd00637">
    <property type="entry name" value="7tm_classA_rhodopsin-like"/>
    <property type="match status" value="1"/>
</dbReference>
<sequence>MPGSQETVNLSNTTSNGNRARLPEVGWLIAWNVMATLTVVFNLVNIIIISAKQRLRNFTHIIMASMFTADILFALTYLYPRFGHPSQGRDHWLYCTLMYNISPTIIISINLHLLAVSIDKLIAIESPVFYRKNSKPVYALLNVVAIWASSLILGFLPVMTFRPLVPGACIFWNMKEIDREMTYTVIHVILFYILPFIIMTFVYIRLFCAAKSFSLRLAKKHAIYHVHQPVVRQNSTSKRHYKTAKVLAILVSTYFVMWTPYYVYYLLFIFVPWTVLSKLRGIVYFLTYTRYMAFSYPAVNAILYGYLIKDVRITLYHCLSAKIRQDSLRRS</sequence>
<feature type="transmembrane region" description="Helical" evidence="9">
    <location>
        <begin position="91"/>
        <end position="116"/>
    </location>
</feature>
<evidence type="ECO:0000256" key="9">
    <source>
        <dbReference type="SAM" id="Phobius"/>
    </source>
</evidence>
<evidence type="ECO:0000256" key="8">
    <source>
        <dbReference type="ARBA" id="ARBA00023224"/>
    </source>
</evidence>
<dbReference type="GO" id="GO:0007186">
    <property type="term" value="P:G protein-coupled receptor signaling pathway"/>
    <property type="evidence" value="ECO:0000318"/>
    <property type="project" value="GO_Central"/>
</dbReference>
<dbReference type="PhylomeDB" id="B3SBS6"/>
<proteinExistence type="predicted"/>
<keyword evidence="5" id="KW-0297">G-protein coupled receptor</keyword>
<dbReference type="KEGG" id="tad:TRIADDRAFT_61720"/>
<protein>
    <recommendedName>
        <fullName evidence="10">G-protein coupled receptors family 1 profile domain-containing protein</fullName>
    </recommendedName>
</protein>
<dbReference type="OrthoDB" id="9876908at2759"/>
<feature type="transmembrane region" description="Helical" evidence="9">
    <location>
        <begin position="25"/>
        <end position="49"/>
    </location>
</feature>
<evidence type="ECO:0000313" key="12">
    <source>
        <dbReference type="Proteomes" id="UP000009022"/>
    </source>
</evidence>
<dbReference type="CTD" id="6758889"/>
<keyword evidence="12" id="KW-1185">Reference proteome</keyword>
<organism evidence="11 12">
    <name type="scientific">Trichoplax adhaerens</name>
    <name type="common">Trichoplax reptans</name>
    <dbReference type="NCBI Taxonomy" id="10228"/>
    <lineage>
        <taxon>Eukaryota</taxon>
        <taxon>Metazoa</taxon>
        <taxon>Placozoa</taxon>
        <taxon>Uniplacotomia</taxon>
        <taxon>Trichoplacea</taxon>
        <taxon>Trichoplacidae</taxon>
        <taxon>Trichoplax</taxon>
    </lineage>
</organism>
<dbReference type="HOGENOM" id="CLU_009579_5_0_1"/>
<keyword evidence="8" id="KW-0807">Transducer</keyword>
<dbReference type="InterPro" id="IPR000276">
    <property type="entry name" value="GPCR_Rhodpsn"/>
</dbReference>
<evidence type="ECO:0000256" key="4">
    <source>
        <dbReference type="ARBA" id="ARBA00022989"/>
    </source>
</evidence>
<accession>B3SBS6</accession>
<keyword evidence="4 9" id="KW-1133">Transmembrane helix</keyword>
<keyword evidence="3 9" id="KW-0812">Transmembrane</keyword>
<dbReference type="Proteomes" id="UP000009022">
    <property type="component" value="Unassembled WGS sequence"/>
</dbReference>
<dbReference type="GeneID" id="6758889"/>
<evidence type="ECO:0000256" key="3">
    <source>
        <dbReference type="ARBA" id="ARBA00022692"/>
    </source>
</evidence>
<gene>
    <name evidence="11" type="ORF">TRIADDRAFT_61720</name>
</gene>
<dbReference type="EMBL" id="DS985266">
    <property type="protein sequence ID" value="EDV19845.1"/>
    <property type="molecule type" value="Genomic_DNA"/>
</dbReference>
<dbReference type="eggNOG" id="KOG3656">
    <property type="taxonomic scope" value="Eukaryota"/>
</dbReference>
<evidence type="ECO:0000256" key="5">
    <source>
        <dbReference type="ARBA" id="ARBA00023040"/>
    </source>
</evidence>
<dbReference type="InterPro" id="IPR017452">
    <property type="entry name" value="GPCR_Rhodpsn_7TM"/>
</dbReference>
<dbReference type="PROSITE" id="PS50262">
    <property type="entry name" value="G_PROTEIN_RECEP_F1_2"/>
    <property type="match status" value="1"/>
</dbReference>
<dbReference type="GO" id="GO:0001609">
    <property type="term" value="F:G protein-coupled adenosine receptor activity"/>
    <property type="evidence" value="ECO:0000318"/>
    <property type="project" value="GO_Central"/>
</dbReference>
<evidence type="ECO:0000313" key="11">
    <source>
        <dbReference type="EMBL" id="EDV19845.1"/>
    </source>
</evidence>
<feature type="transmembrane region" description="Helical" evidence="9">
    <location>
        <begin position="246"/>
        <end position="270"/>
    </location>
</feature>
<evidence type="ECO:0000256" key="6">
    <source>
        <dbReference type="ARBA" id="ARBA00023136"/>
    </source>
</evidence>
<feature type="transmembrane region" description="Helical" evidence="9">
    <location>
        <begin position="137"/>
        <end position="161"/>
    </location>
</feature>
<evidence type="ECO:0000256" key="1">
    <source>
        <dbReference type="ARBA" id="ARBA00004651"/>
    </source>
</evidence>
<evidence type="ECO:0000256" key="2">
    <source>
        <dbReference type="ARBA" id="ARBA00022475"/>
    </source>
</evidence>
<dbReference type="AlphaFoldDB" id="B3SBS6"/>
<dbReference type="Pfam" id="PF00001">
    <property type="entry name" value="7tm_1"/>
    <property type="match status" value="1"/>
</dbReference>
<feature type="domain" description="G-protein coupled receptors family 1 profile" evidence="10">
    <location>
        <begin position="41"/>
        <end position="304"/>
    </location>
</feature>
<feature type="transmembrane region" description="Helical" evidence="9">
    <location>
        <begin position="181"/>
        <end position="206"/>
    </location>
</feature>
<dbReference type="PRINTS" id="PR00237">
    <property type="entry name" value="GPCRRHODOPSN"/>
</dbReference>
<keyword evidence="2" id="KW-1003">Cell membrane</keyword>
<dbReference type="PANTHER" id="PTHR24249">
    <property type="entry name" value="HISTAMINE RECEPTOR-RELATED G-PROTEIN COUPLED RECEPTOR"/>
    <property type="match status" value="1"/>
</dbReference>
<dbReference type="PANTHER" id="PTHR24249:SF372">
    <property type="entry name" value="G-PROTEIN COUPLED RECEPTORS FAMILY 1 PROFILE DOMAIN-CONTAINING PROTEIN"/>
    <property type="match status" value="1"/>
</dbReference>
<dbReference type="RefSeq" id="XP_002117715.1">
    <property type="nucleotide sequence ID" value="XM_002117679.1"/>
</dbReference>
<name>B3SBS6_TRIAD</name>
<evidence type="ECO:0000256" key="7">
    <source>
        <dbReference type="ARBA" id="ARBA00023170"/>
    </source>
</evidence>
<evidence type="ECO:0000259" key="10">
    <source>
        <dbReference type="PROSITE" id="PS50262"/>
    </source>
</evidence>
<dbReference type="SUPFAM" id="SSF81321">
    <property type="entry name" value="Family A G protein-coupled receptor-like"/>
    <property type="match status" value="1"/>
</dbReference>
<dbReference type="SMR" id="B3SBS6"/>
<dbReference type="GO" id="GO:0005886">
    <property type="term" value="C:plasma membrane"/>
    <property type="evidence" value="ECO:0000318"/>
    <property type="project" value="GO_Central"/>
</dbReference>
<comment type="subcellular location">
    <subcellularLocation>
        <location evidence="1">Cell membrane</location>
        <topology evidence="1">Multi-pass membrane protein</topology>
    </subcellularLocation>
</comment>
<feature type="transmembrane region" description="Helical" evidence="9">
    <location>
        <begin position="61"/>
        <end position="79"/>
    </location>
</feature>
<dbReference type="InParanoid" id="B3SBS6"/>
<reference evidence="11 12" key="1">
    <citation type="journal article" date="2008" name="Nature">
        <title>The Trichoplax genome and the nature of placozoans.</title>
        <authorList>
            <person name="Srivastava M."/>
            <person name="Begovic E."/>
            <person name="Chapman J."/>
            <person name="Putnam N.H."/>
            <person name="Hellsten U."/>
            <person name="Kawashima T."/>
            <person name="Kuo A."/>
            <person name="Mitros T."/>
            <person name="Salamov A."/>
            <person name="Carpenter M.L."/>
            <person name="Signorovitch A.Y."/>
            <person name="Moreno M.A."/>
            <person name="Kamm K."/>
            <person name="Grimwood J."/>
            <person name="Schmutz J."/>
            <person name="Shapiro H."/>
            <person name="Grigoriev I.V."/>
            <person name="Buss L.W."/>
            <person name="Schierwater B."/>
            <person name="Dellaporta S.L."/>
            <person name="Rokhsar D.S."/>
        </authorList>
    </citation>
    <scope>NUCLEOTIDE SEQUENCE [LARGE SCALE GENOMIC DNA]</scope>
    <source>
        <strain evidence="11 12">Grell-BS-1999</strain>
    </source>
</reference>
<dbReference type="Gene3D" id="1.20.1070.10">
    <property type="entry name" value="Rhodopsin 7-helix transmembrane proteins"/>
    <property type="match status" value="1"/>
</dbReference>
<keyword evidence="6 9" id="KW-0472">Membrane</keyword>